<dbReference type="Gene3D" id="1.25.40.20">
    <property type="entry name" value="Ankyrin repeat-containing domain"/>
    <property type="match status" value="1"/>
</dbReference>
<dbReference type="EMBL" id="MU251510">
    <property type="protein sequence ID" value="KAG9233228.1"/>
    <property type="molecule type" value="Genomic_DNA"/>
</dbReference>
<dbReference type="SMART" id="SM00248">
    <property type="entry name" value="ANK"/>
    <property type="match status" value="3"/>
</dbReference>
<organism evidence="1 2">
    <name type="scientific">Amylocarpus encephaloides</name>
    <dbReference type="NCBI Taxonomy" id="45428"/>
    <lineage>
        <taxon>Eukaryota</taxon>
        <taxon>Fungi</taxon>
        <taxon>Dikarya</taxon>
        <taxon>Ascomycota</taxon>
        <taxon>Pezizomycotina</taxon>
        <taxon>Leotiomycetes</taxon>
        <taxon>Helotiales</taxon>
        <taxon>Helotiales incertae sedis</taxon>
        <taxon>Amylocarpus</taxon>
    </lineage>
</organism>
<gene>
    <name evidence="1" type="ORF">BJ875DRAFT_464776</name>
</gene>
<dbReference type="SUPFAM" id="SSF48403">
    <property type="entry name" value="Ankyrin repeat"/>
    <property type="match status" value="1"/>
</dbReference>
<dbReference type="InterPro" id="IPR051616">
    <property type="entry name" value="Cul2-RING_E3_ligase_SR"/>
</dbReference>
<dbReference type="InterPro" id="IPR036770">
    <property type="entry name" value="Ankyrin_rpt-contain_sf"/>
</dbReference>
<accession>A0A9P7YG21</accession>
<dbReference type="Proteomes" id="UP000824998">
    <property type="component" value="Unassembled WGS sequence"/>
</dbReference>
<proteinExistence type="predicted"/>
<evidence type="ECO:0000313" key="2">
    <source>
        <dbReference type="Proteomes" id="UP000824998"/>
    </source>
</evidence>
<dbReference type="Pfam" id="PF00023">
    <property type="entry name" value="Ank"/>
    <property type="match status" value="1"/>
</dbReference>
<comment type="caution">
    <text evidence="1">The sequence shown here is derived from an EMBL/GenBank/DDBJ whole genome shotgun (WGS) entry which is preliminary data.</text>
</comment>
<protein>
    <submittedName>
        <fullName evidence="1">Ankyrin repeat-containing domain protein</fullName>
    </submittedName>
</protein>
<reference evidence="1" key="1">
    <citation type="journal article" date="2021" name="IMA Fungus">
        <title>Genomic characterization of three marine fungi, including Emericellopsis atlantica sp. nov. with signatures of a generalist lifestyle and marine biomass degradation.</title>
        <authorList>
            <person name="Hagestad O.C."/>
            <person name="Hou L."/>
            <person name="Andersen J.H."/>
            <person name="Hansen E.H."/>
            <person name="Altermark B."/>
            <person name="Li C."/>
            <person name="Kuhnert E."/>
            <person name="Cox R.J."/>
            <person name="Crous P.W."/>
            <person name="Spatafora J.W."/>
            <person name="Lail K."/>
            <person name="Amirebrahimi M."/>
            <person name="Lipzen A."/>
            <person name="Pangilinan J."/>
            <person name="Andreopoulos W."/>
            <person name="Hayes R.D."/>
            <person name="Ng V."/>
            <person name="Grigoriev I.V."/>
            <person name="Jackson S.A."/>
            <person name="Sutton T.D.S."/>
            <person name="Dobson A.D.W."/>
            <person name="Rama T."/>
        </authorList>
    </citation>
    <scope>NUCLEOTIDE SEQUENCE</scope>
    <source>
        <strain evidence="1">TRa018bII</strain>
    </source>
</reference>
<dbReference type="PANTHER" id="PTHR46224:SF6">
    <property type="entry name" value="ANKYRIN REPEAT FAMILY PROTEIN"/>
    <property type="match status" value="1"/>
</dbReference>
<sequence length="294" mass="32168">MTMLDPRIPASPSDPKLIVEKGCSANNIEAVKTGLQAAADQGKKDISLLSSALRTATSAGNVATTKYLLEQEHAPIDALSPLSVAQNASPELLQLLVDHGFDVNEPASLPMGRGPYLLQRVCHDETLTRWCLDHGAKVDSMAVDPYHSPPILQSVASMGSVPTFKLLLERGAKLDGRILHVAAGNVGSRPDTDREYFKTRMAMVKYLVEEVGLDVNEMDSEESMGNYWGTPICYAARNPFDCAEVVRYLLEKGADPEVVECMEGVNDAFSYAEQACNTEIMKGLEEWRSRQPPR</sequence>
<name>A0A9P7YG21_9HELO</name>
<evidence type="ECO:0000313" key="1">
    <source>
        <dbReference type="EMBL" id="KAG9233228.1"/>
    </source>
</evidence>
<dbReference type="AlphaFoldDB" id="A0A9P7YG21"/>
<dbReference type="InterPro" id="IPR002110">
    <property type="entry name" value="Ankyrin_rpt"/>
</dbReference>
<dbReference type="PANTHER" id="PTHR46224">
    <property type="entry name" value="ANKYRIN REPEAT FAMILY PROTEIN"/>
    <property type="match status" value="1"/>
</dbReference>
<keyword evidence="2" id="KW-1185">Reference proteome</keyword>
<dbReference type="OrthoDB" id="426293at2759"/>